<comment type="caution">
    <text evidence="6">The sequence shown here is derived from an EMBL/GenBank/DDBJ whole genome shotgun (WGS) entry which is preliminary data.</text>
</comment>
<evidence type="ECO:0000256" key="2">
    <source>
        <dbReference type="ARBA" id="ARBA00022741"/>
    </source>
</evidence>
<reference evidence="6 7" key="1">
    <citation type="submission" date="2020-08" db="EMBL/GenBank/DDBJ databases">
        <title>Sequencing the genomes of 1000 actinobacteria strains.</title>
        <authorList>
            <person name="Klenk H.-P."/>
        </authorList>
    </citation>
    <scope>NUCLEOTIDE SEQUENCE [LARGE SCALE GENOMIC DNA]</scope>
    <source>
        <strain evidence="6 7">DSM 45823</strain>
    </source>
</reference>
<evidence type="ECO:0000259" key="5">
    <source>
        <dbReference type="PROSITE" id="PS50893"/>
    </source>
</evidence>
<dbReference type="SMART" id="SM00382">
    <property type="entry name" value="AAA"/>
    <property type="match status" value="1"/>
</dbReference>
<name>A0A7W3N3X5_9ACTN</name>
<keyword evidence="7" id="KW-1185">Reference proteome</keyword>
<dbReference type="Pfam" id="PF00005">
    <property type="entry name" value="ABC_tran"/>
    <property type="match status" value="1"/>
</dbReference>
<dbReference type="PANTHER" id="PTHR42939">
    <property type="entry name" value="ABC TRANSPORTER ATP-BINDING PROTEIN ALBC-RELATED"/>
    <property type="match status" value="1"/>
</dbReference>
<evidence type="ECO:0000256" key="1">
    <source>
        <dbReference type="ARBA" id="ARBA00022448"/>
    </source>
</evidence>
<dbReference type="SUPFAM" id="SSF52540">
    <property type="entry name" value="P-loop containing nucleoside triphosphate hydrolases"/>
    <property type="match status" value="1"/>
</dbReference>
<sequence length="251" mass="26820">MRLERVAFRYRRSAPWVLRDVVLSLEPGTITEVTGRNGAGKSTLLRLVAGLRRPSRGAVTGRPRNVGYAPERFPVAQPFTVRAYLTHMAAVRGLPGTAADPWIERLALGPLLNTRLPELSKGSAQKVGIAQALLAHPGLLVLDEPFAGLDPTTRDALPALAAELARRGSTLVISDHQRCIADLPGVRRVRVADSTVTPLTSDDPPNAPPTWTVLEVTVRSDEAEALAAELESRGHTVTARPPSAPAATPPT</sequence>
<evidence type="ECO:0000313" key="6">
    <source>
        <dbReference type="EMBL" id="MBA9007089.1"/>
    </source>
</evidence>
<evidence type="ECO:0000313" key="7">
    <source>
        <dbReference type="Proteomes" id="UP000539313"/>
    </source>
</evidence>
<keyword evidence="1" id="KW-0813">Transport</keyword>
<organism evidence="6 7">
    <name type="scientific">Thermomonospora cellulosilytica</name>
    <dbReference type="NCBI Taxonomy" id="1411118"/>
    <lineage>
        <taxon>Bacteria</taxon>
        <taxon>Bacillati</taxon>
        <taxon>Actinomycetota</taxon>
        <taxon>Actinomycetes</taxon>
        <taxon>Streptosporangiales</taxon>
        <taxon>Thermomonosporaceae</taxon>
        <taxon>Thermomonospora</taxon>
    </lineage>
</organism>
<feature type="domain" description="ABC transporter" evidence="5">
    <location>
        <begin position="1"/>
        <end position="218"/>
    </location>
</feature>
<keyword evidence="2" id="KW-0547">Nucleotide-binding</keyword>
<keyword evidence="3" id="KW-0067">ATP-binding</keyword>
<feature type="region of interest" description="Disordered" evidence="4">
    <location>
        <begin position="230"/>
        <end position="251"/>
    </location>
</feature>
<dbReference type="AlphaFoldDB" id="A0A7W3N3X5"/>
<dbReference type="PROSITE" id="PS50893">
    <property type="entry name" value="ABC_TRANSPORTER_2"/>
    <property type="match status" value="1"/>
</dbReference>
<dbReference type="EMBL" id="JACJII010000001">
    <property type="protein sequence ID" value="MBA9007089.1"/>
    <property type="molecule type" value="Genomic_DNA"/>
</dbReference>
<accession>A0A7W3N3X5</accession>
<dbReference type="GO" id="GO:0016887">
    <property type="term" value="F:ATP hydrolysis activity"/>
    <property type="evidence" value="ECO:0007669"/>
    <property type="project" value="InterPro"/>
</dbReference>
<dbReference type="GO" id="GO:0005524">
    <property type="term" value="F:ATP binding"/>
    <property type="evidence" value="ECO:0007669"/>
    <property type="project" value="UniProtKB-KW"/>
</dbReference>
<dbReference type="InterPro" id="IPR003439">
    <property type="entry name" value="ABC_transporter-like_ATP-bd"/>
</dbReference>
<dbReference type="InterPro" id="IPR003593">
    <property type="entry name" value="AAA+_ATPase"/>
</dbReference>
<dbReference type="Gene3D" id="3.40.50.300">
    <property type="entry name" value="P-loop containing nucleotide triphosphate hydrolases"/>
    <property type="match status" value="1"/>
</dbReference>
<dbReference type="RefSeq" id="WP_182707773.1">
    <property type="nucleotide sequence ID" value="NZ_JACJII010000001.1"/>
</dbReference>
<dbReference type="InterPro" id="IPR027417">
    <property type="entry name" value="P-loop_NTPase"/>
</dbReference>
<evidence type="ECO:0000256" key="4">
    <source>
        <dbReference type="SAM" id="MobiDB-lite"/>
    </source>
</evidence>
<dbReference type="Proteomes" id="UP000539313">
    <property type="component" value="Unassembled WGS sequence"/>
</dbReference>
<feature type="compositionally biased region" description="Pro residues" evidence="4">
    <location>
        <begin position="242"/>
        <end position="251"/>
    </location>
</feature>
<protein>
    <submittedName>
        <fullName evidence="6">ABC-type multidrug transport system ATPase subunit</fullName>
    </submittedName>
</protein>
<proteinExistence type="predicted"/>
<dbReference type="PANTHER" id="PTHR42939:SF1">
    <property type="entry name" value="ABC TRANSPORTER ATP-BINDING PROTEIN ALBC-RELATED"/>
    <property type="match status" value="1"/>
</dbReference>
<dbReference type="InterPro" id="IPR051782">
    <property type="entry name" value="ABC_Transporter_VariousFunc"/>
</dbReference>
<gene>
    <name evidence="6" type="ORF">HNR21_005971</name>
</gene>
<evidence type="ECO:0000256" key="3">
    <source>
        <dbReference type="ARBA" id="ARBA00022840"/>
    </source>
</evidence>